<evidence type="ECO:0000256" key="1">
    <source>
        <dbReference type="SAM" id="MobiDB-lite"/>
    </source>
</evidence>
<feature type="compositionally biased region" description="Basic residues" evidence="1">
    <location>
        <begin position="82"/>
        <end position="100"/>
    </location>
</feature>
<feature type="compositionally biased region" description="Basic and acidic residues" evidence="1">
    <location>
        <begin position="26"/>
        <end position="40"/>
    </location>
</feature>
<feature type="compositionally biased region" description="Polar residues" evidence="1">
    <location>
        <begin position="122"/>
        <end position="132"/>
    </location>
</feature>
<feature type="compositionally biased region" description="Polar residues" evidence="1">
    <location>
        <begin position="1"/>
        <end position="15"/>
    </location>
</feature>
<gene>
    <name evidence="2" type="ORF">K402DRAFT_228625</name>
</gene>
<sequence>MQWIANMQWTQSGTSRRSRAVKKMRKMEARNRQHAGDRLSTRQQQRESLWTARAAPRTGTSSRVASHHQSRPVARETNSRLRPSKHQKPVPKKALPKKSIPRTSNPTKTNHRMSAAIPSRLNGHSSIQNAPKTVSIPDILRNSTRREDLLSGQHPSISRHPNPPPATTPSPLEYLIIVFQRLETSGATTTLSMDVASSIISETAHSRGLQAVQYSRWLSLCVAAGIDVDSEAVWAEEMEEMAVQNEGTLRAALGLALRRSRERVVFTATAKREQREETPLSVVDGYYDDEHDELDEE</sequence>
<proteinExistence type="predicted"/>
<keyword evidence="3" id="KW-1185">Reference proteome</keyword>
<feature type="region of interest" description="Disordered" evidence="1">
    <location>
        <begin position="1"/>
        <end position="169"/>
    </location>
</feature>
<dbReference type="Proteomes" id="UP000800041">
    <property type="component" value="Unassembled WGS sequence"/>
</dbReference>
<evidence type="ECO:0000313" key="3">
    <source>
        <dbReference type="Proteomes" id="UP000800041"/>
    </source>
</evidence>
<protein>
    <submittedName>
        <fullName evidence="2">Uncharacterized protein</fullName>
    </submittedName>
</protein>
<feature type="compositionally biased region" description="Basic residues" evidence="1">
    <location>
        <begin position="16"/>
        <end position="25"/>
    </location>
</feature>
<name>A0A6G1HBU4_9PEZI</name>
<evidence type="ECO:0000313" key="2">
    <source>
        <dbReference type="EMBL" id="KAF1990418.1"/>
    </source>
</evidence>
<feature type="compositionally biased region" description="Acidic residues" evidence="1">
    <location>
        <begin position="286"/>
        <end position="297"/>
    </location>
</feature>
<reference evidence="2" key="1">
    <citation type="journal article" date="2020" name="Stud. Mycol.">
        <title>101 Dothideomycetes genomes: a test case for predicting lifestyles and emergence of pathogens.</title>
        <authorList>
            <person name="Haridas S."/>
            <person name="Albert R."/>
            <person name="Binder M."/>
            <person name="Bloem J."/>
            <person name="Labutti K."/>
            <person name="Salamov A."/>
            <person name="Andreopoulos B."/>
            <person name="Baker S."/>
            <person name="Barry K."/>
            <person name="Bills G."/>
            <person name="Bluhm B."/>
            <person name="Cannon C."/>
            <person name="Castanera R."/>
            <person name="Culley D."/>
            <person name="Daum C."/>
            <person name="Ezra D."/>
            <person name="Gonzalez J."/>
            <person name="Henrissat B."/>
            <person name="Kuo A."/>
            <person name="Liang C."/>
            <person name="Lipzen A."/>
            <person name="Lutzoni F."/>
            <person name="Magnuson J."/>
            <person name="Mondo S."/>
            <person name="Nolan M."/>
            <person name="Ohm R."/>
            <person name="Pangilinan J."/>
            <person name="Park H.-J."/>
            <person name="Ramirez L."/>
            <person name="Alfaro M."/>
            <person name="Sun H."/>
            <person name="Tritt A."/>
            <person name="Yoshinaga Y."/>
            <person name="Zwiers L.-H."/>
            <person name="Turgeon B."/>
            <person name="Goodwin S."/>
            <person name="Spatafora J."/>
            <person name="Crous P."/>
            <person name="Grigoriev I."/>
        </authorList>
    </citation>
    <scope>NUCLEOTIDE SEQUENCE</scope>
    <source>
        <strain evidence="2">CBS 113979</strain>
    </source>
</reference>
<accession>A0A6G1HBU4</accession>
<organism evidence="2 3">
    <name type="scientific">Aulographum hederae CBS 113979</name>
    <dbReference type="NCBI Taxonomy" id="1176131"/>
    <lineage>
        <taxon>Eukaryota</taxon>
        <taxon>Fungi</taxon>
        <taxon>Dikarya</taxon>
        <taxon>Ascomycota</taxon>
        <taxon>Pezizomycotina</taxon>
        <taxon>Dothideomycetes</taxon>
        <taxon>Pleosporomycetidae</taxon>
        <taxon>Aulographales</taxon>
        <taxon>Aulographaceae</taxon>
    </lineage>
</organism>
<feature type="region of interest" description="Disordered" evidence="1">
    <location>
        <begin position="273"/>
        <end position="297"/>
    </location>
</feature>
<dbReference type="AlphaFoldDB" id="A0A6G1HBU4"/>
<dbReference type="EMBL" id="ML977142">
    <property type="protein sequence ID" value="KAF1990418.1"/>
    <property type="molecule type" value="Genomic_DNA"/>
</dbReference>